<comment type="caution">
    <text evidence="7">The sequence shown here is derived from an EMBL/GenBank/DDBJ whole genome shotgun (WGS) entry which is preliminary data.</text>
</comment>
<evidence type="ECO:0000256" key="1">
    <source>
        <dbReference type="ARBA" id="ARBA00004141"/>
    </source>
</evidence>
<dbReference type="OrthoDB" id="9793390at2"/>
<comment type="similarity">
    <text evidence="2">Belongs to the autoinducer-2 exporter (AI-2E) (TC 2.A.86) family.</text>
</comment>
<dbReference type="GO" id="GO:0055085">
    <property type="term" value="P:transmembrane transport"/>
    <property type="evidence" value="ECO:0007669"/>
    <property type="project" value="TreeGrafter"/>
</dbReference>
<feature type="transmembrane region" description="Helical" evidence="6">
    <location>
        <begin position="143"/>
        <end position="165"/>
    </location>
</feature>
<keyword evidence="3 6" id="KW-0812">Transmembrane</keyword>
<feature type="transmembrane region" description="Helical" evidence="6">
    <location>
        <begin position="67"/>
        <end position="88"/>
    </location>
</feature>
<dbReference type="STRING" id="333140.AWW68_17300"/>
<evidence type="ECO:0000256" key="4">
    <source>
        <dbReference type="ARBA" id="ARBA00022989"/>
    </source>
</evidence>
<sequence length="360" mass="41121">MNTDLSSENLKKAAYWIIILTGFVVALIYFRSFLEPIVLALLVWYLIRTTRKYIAKLSINGRALPHWLQRVVAFVLTISFIYGIYQIISVNIALIIENADTYDDNLQLFLERMHVFSERYDFLPNVEEAIERIDYQAILGTTFSSLSVVLGNFTLVIVYVIFFLIEENYLDKKLMNMFQKEGSRKSVADIFDRISRSVNKYFTVKTEVSLLTGIVSYILLRILGVDFPVLWAFIIFVLNYIPYVGSLVATLLPAIFSIFQFASFWPFVYVLVTVEVVQIIIGNYVEPKLMGRTLNLSPLVVIIALSFWGSIWGILGMILSVPLISILVIISAQFPSTRGIAIMLSENGSLRDIEHDEDEI</sequence>
<feature type="transmembrane region" description="Helical" evidence="6">
    <location>
        <begin position="229"/>
        <end position="252"/>
    </location>
</feature>
<accession>A0A150X1P7</accession>
<evidence type="ECO:0008006" key="9">
    <source>
        <dbReference type="Google" id="ProtNLM"/>
    </source>
</evidence>
<dbReference type="PANTHER" id="PTHR21716">
    <property type="entry name" value="TRANSMEMBRANE PROTEIN"/>
    <property type="match status" value="1"/>
</dbReference>
<gene>
    <name evidence="7" type="ORF">AWW68_17300</name>
</gene>
<dbReference type="GO" id="GO:0016020">
    <property type="term" value="C:membrane"/>
    <property type="evidence" value="ECO:0007669"/>
    <property type="project" value="UniProtKB-SubCell"/>
</dbReference>
<keyword evidence="8" id="KW-1185">Reference proteome</keyword>
<reference evidence="7 8" key="1">
    <citation type="submission" date="2016-01" db="EMBL/GenBank/DDBJ databases">
        <title>Genome sequencing of Roseivirga spongicola UST030701-084.</title>
        <authorList>
            <person name="Selvaratnam C."/>
            <person name="Thevarajoo S."/>
            <person name="Goh K.M."/>
            <person name="Ee R."/>
            <person name="Chan K.-G."/>
            <person name="Chong C.S."/>
        </authorList>
    </citation>
    <scope>NUCLEOTIDE SEQUENCE [LARGE SCALE GENOMIC DNA]</scope>
    <source>
        <strain evidence="7 8">UST030701-084</strain>
    </source>
</reference>
<dbReference type="EMBL" id="LRPC01000029">
    <property type="protein sequence ID" value="KYG72654.1"/>
    <property type="molecule type" value="Genomic_DNA"/>
</dbReference>
<evidence type="ECO:0000313" key="7">
    <source>
        <dbReference type="EMBL" id="KYG72654.1"/>
    </source>
</evidence>
<dbReference type="Proteomes" id="UP000075606">
    <property type="component" value="Unassembled WGS sequence"/>
</dbReference>
<feature type="transmembrane region" description="Helical" evidence="6">
    <location>
        <begin position="297"/>
        <end position="330"/>
    </location>
</feature>
<dbReference type="RefSeq" id="WP_068224669.1">
    <property type="nucleotide sequence ID" value="NZ_CP139724.1"/>
</dbReference>
<feature type="transmembrane region" description="Helical" evidence="6">
    <location>
        <begin position="264"/>
        <end position="285"/>
    </location>
</feature>
<evidence type="ECO:0000256" key="6">
    <source>
        <dbReference type="SAM" id="Phobius"/>
    </source>
</evidence>
<dbReference type="InterPro" id="IPR002549">
    <property type="entry name" value="AI-2E-like"/>
</dbReference>
<keyword evidence="4 6" id="KW-1133">Transmembrane helix</keyword>
<feature type="transmembrane region" description="Helical" evidence="6">
    <location>
        <begin position="14"/>
        <end position="47"/>
    </location>
</feature>
<proteinExistence type="inferred from homology"/>
<evidence type="ECO:0000256" key="2">
    <source>
        <dbReference type="ARBA" id="ARBA00009773"/>
    </source>
</evidence>
<dbReference type="PANTHER" id="PTHR21716:SF64">
    <property type="entry name" value="AI-2 TRANSPORT PROTEIN TQSA"/>
    <property type="match status" value="1"/>
</dbReference>
<keyword evidence="5 6" id="KW-0472">Membrane</keyword>
<evidence type="ECO:0000256" key="3">
    <source>
        <dbReference type="ARBA" id="ARBA00022692"/>
    </source>
</evidence>
<dbReference type="AlphaFoldDB" id="A0A150X1P7"/>
<dbReference type="Pfam" id="PF01594">
    <property type="entry name" value="AI-2E_transport"/>
    <property type="match status" value="1"/>
</dbReference>
<evidence type="ECO:0000256" key="5">
    <source>
        <dbReference type="ARBA" id="ARBA00023136"/>
    </source>
</evidence>
<protein>
    <recommendedName>
        <fullName evidence="9">Permease</fullName>
    </recommendedName>
</protein>
<evidence type="ECO:0000313" key="8">
    <source>
        <dbReference type="Proteomes" id="UP000075606"/>
    </source>
</evidence>
<feature type="transmembrane region" description="Helical" evidence="6">
    <location>
        <begin position="202"/>
        <end position="223"/>
    </location>
</feature>
<name>A0A150X1P7_9BACT</name>
<organism evidence="7 8">
    <name type="scientific">Roseivirga spongicola</name>
    <dbReference type="NCBI Taxonomy" id="333140"/>
    <lineage>
        <taxon>Bacteria</taxon>
        <taxon>Pseudomonadati</taxon>
        <taxon>Bacteroidota</taxon>
        <taxon>Cytophagia</taxon>
        <taxon>Cytophagales</taxon>
        <taxon>Roseivirgaceae</taxon>
        <taxon>Roseivirga</taxon>
    </lineage>
</organism>
<comment type="subcellular location">
    <subcellularLocation>
        <location evidence="1">Membrane</location>
        <topology evidence="1">Multi-pass membrane protein</topology>
    </subcellularLocation>
</comment>